<keyword evidence="5" id="KW-1185">Reference proteome</keyword>
<evidence type="ECO:0000313" key="5">
    <source>
        <dbReference type="Proteomes" id="UP000547510"/>
    </source>
</evidence>
<sequence>MNARRTTVVTEPGRQVALVWAGLPVLGAAVLWGVQAGADWVVSLPFAPLHGPFELVASIPEPQATFGAIGLGLLVGFVVAFMAAAERLSVEIADESVILNRGGTERMLDRTQVSGVFLEGKKLVVLGLGTEELARETSDLRGTDLADAFQRHGYPWLTEDPYRGEYRRWVDDMPGLPPGGNALLRARAKALKKNDTEDANQLRTELARLGVVVREDRKRQFWRLSSHDQARIDPDGR</sequence>
<dbReference type="Pfam" id="PF23493">
    <property type="entry name" value="CysS_C"/>
    <property type="match status" value="1"/>
</dbReference>
<keyword evidence="1" id="KW-0472">Membrane</keyword>
<dbReference type="InterPro" id="IPR057798">
    <property type="entry name" value="PH_YqeB"/>
</dbReference>
<evidence type="ECO:0008006" key="6">
    <source>
        <dbReference type="Google" id="ProtNLM"/>
    </source>
</evidence>
<keyword evidence="1" id="KW-0812">Transmembrane</keyword>
<dbReference type="InterPro" id="IPR056411">
    <property type="entry name" value="CysS_C"/>
</dbReference>
<feature type="domain" description="Cysteinyl-tRNA ligase anticodon binding" evidence="2">
    <location>
        <begin position="173"/>
        <end position="223"/>
    </location>
</feature>
<name>A0A841CX50_9PSEU</name>
<dbReference type="AlphaFoldDB" id="A0A841CX50"/>
<protein>
    <recommendedName>
        <fullName evidence="6">DUF308 domain-containing protein</fullName>
    </recommendedName>
</protein>
<comment type="caution">
    <text evidence="4">The sequence shown here is derived from an EMBL/GenBank/DDBJ whole genome shotgun (WGS) entry which is preliminary data.</text>
</comment>
<evidence type="ECO:0000256" key="1">
    <source>
        <dbReference type="SAM" id="Phobius"/>
    </source>
</evidence>
<evidence type="ECO:0000313" key="4">
    <source>
        <dbReference type="EMBL" id="MBB5959936.1"/>
    </source>
</evidence>
<feature type="transmembrane region" description="Helical" evidence="1">
    <location>
        <begin position="64"/>
        <end position="85"/>
    </location>
</feature>
<reference evidence="4 5" key="1">
    <citation type="submission" date="2020-08" db="EMBL/GenBank/DDBJ databases">
        <title>Genomic Encyclopedia of Type Strains, Phase III (KMG-III): the genomes of soil and plant-associated and newly described type strains.</title>
        <authorList>
            <person name="Whitman W."/>
        </authorList>
    </citation>
    <scope>NUCLEOTIDE SEQUENCE [LARGE SCALE GENOMIC DNA]</scope>
    <source>
        <strain evidence="4 5">CECT 8640</strain>
    </source>
</reference>
<accession>A0A841CX50</accession>
<feature type="domain" description="YqeB PH" evidence="3">
    <location>
        <begin position="7"/>
        <end position="156"/>
    </location>
</feature>
<evidence type="ECO:0000259" key="3">
    <source>
        <dbReference type="Pfam" id="PF23494"/>
    </source>
</evidence>
<keyword evidence="1" id="KW-1133">Transmembrane helix</keyword>
<dbReference type="Proteomes" id="UP000547510">
    <property type="component" value="Unassembled WGS sequence"/>
</dbReference>
<proteinExistence type="predicted"/>
<dbReference type="RefSeq" id="WP_184697450.1">
    <property type="nucleotide sequence ID" value="NZ_JACHJN010000013.1"/>
</dbReference>
<dbReference type="Pfam" id="PF23494">
    <property type="entry name" value="bPH_10"/>
    <property type="match status" value="1"/>
</dbReference>
<gene>
    <name evidence="4" type="ORF">FHS29_006558</name>
</gene>
<evidence type="ECO:0000259" key="2">
    <source>
        <dbReference type="Pfam" id="PF23493"/>
    </source>
</evidence>
<dbReference type="EMBL" id="JACHJN010000013">
    <property type="protein sequence ID" value="MBB5959936.1"/>
    <property type="molecule type" value="Genomic_DNA"/>
</dbReference>
<organism evidence="4 5">
    <name type="scientific">Saccharothrix tamanrassetensis</name>
    <dbReference type="NCBI Taxonomy" id="1051531"/>
    <lineage>
        <taxon>Bacteria</taxon>
        <taxon>Bacillati</taxon>
        <taxon>Actinomycetota</taxon>
        <taxon>Actinomycetes</taxon>
        <taxon>Pseudonocardiales</taxon>
        <taxon>Pseudonocardiaceae</taxon>
        <taxon>Saccharothrix</taxon>
    </lineage>
</organism>